<proteinExistence type="predicted"/>
<name>A0A1F6E876_9BACT</name>
<gene>
    <name evidence="1" type="ORF">A3F27_00805</name>
</gene>
<dbReference type="EMBL" id="MFLP01000028">
    <property type="protein sequence ID" value="OGG69821.1"/>
    <property type="molecule type" value="Genomic_DNA"/>
</dbReference>
<organism evidence="1 2">
    <name type="scientific">Candidatus Kaiserbacteria bacterium RIFCSPHIGHO2_12_FULL_53_13</name>
    <dbReference type="NCBI Taxonomy" id="1798502"/>
    <lineage>
        <taxon>Bacteria</taxon>
        <taxon>Candidatus Kaiseribacteriota</taxon>
    </lineage>
</organism>
<evidence type="ECO:0000313" key="2">
    <source>
        <dbReference type="Proteomes" id="UP000176689"/>
    </source>
</evidence>
<sequence>MNINMTKSKHTKKTSFISSEHLAELRRATLIASAGASTRLEGSKLSDKEVEQIANIVFGRKQESQTS</sequence>
<evidence type="ECO:0000313" key="1">
    <source>
        <dbReference type="EMBL" id="OGG69821.1"/>
    </source>
</evidence>
<comment type="caution">
    <text evidence="1">The sequence shown here is derived from an EMBL/GenBank/DDBJ whole genome shotgun (WGS) entry which is preliminary data.</text>
</comment>
<protein>
    <submittedName>
        <fullName evidence="1">Uncharacterized protein</fullName>
    </submittedName>
</protein>
<accession>A0A1F6E876</accession>
<dbReference type="Proteomes" id="UP000176689">
    <property type="component" value="Unassembled WGS sequence"/>
</dbReference>
<reference evidence="1 2" key="1">
    <citation type="journal article" date="2016" name="Nat. Commun.">
        <title>Thousands of microbial genomes shed light on interconnected biogeochemical processes in an aquifer system.</title>
        <authorList>
            <person name="Anantharaman K."/>
            <person name="Brown C.T."/>
            <person name="Hug L.A."/>
            <person name="Sharon I."/>
            <person name="Castelle C.J."/>
            <person name="Probst A.J."/>
            <person name="Thomas B.C."/>
            <person name="Singh A."/>
            <person name="Wilkins M.J."/>
            <person name="Karaoz U."/>
            <person name="Brodie E.L."/>
            <person name="Williams K.H."/>
            <person name="Hubbard S.S."/>
            <person name="Banfield J.F."/>
        </authorList>
    </citation>
    <scope>NUCLEOTIDE SEQUENCE [LARGE SCALE GENOMIC DNA]</scope>
</reference>
<dbReference type="AlphaFoldDB" id="A0A1F6E876"/>